<dbReference type="Gene3D" id="1.10.150.20">
    <property type="entry name" value="5' to 3' exonuclease, C-terminal subdomain"/>
    <property type="match status" value="1"/>
</dbReference>
<organism evidence="2">
    <name type="scientific">Cyprideis torosa</name>
    <dbReference type="NCBI Taxonomy" id="163714"/>
    <lineage>
        <taxon>Eukaryota</taxon>
        <taxon>Metazoa</taxon>
        <taxon>Ecdysozoa</taxon>
        <taxon>Arthropoda</taxon>
        <taxon>Crustacea</taxon>
        <taxon>Oligostraca</taxon>
        <taxon>Ostracoda</taxon>
        <taxon>Podocopa</taxon>
        <taxon>Podocopida</taxon>
        <taxon>Cytherocopina</taxon>
        <taxon>Cytheroidea</taxon>
        <taxon>Cytherideidae</taxon>
        <taxon>Cyprideis</taxon>
    </lineage>
</organism>
<dbReference type="FunFam" id="3.30.420.340:FF:000001">
    <property type="entry name" value="UvrABC system protein C"/>
    <property type="match status" value="1"/>
</dbReference>
<dbReference type="EMBL" id="OB666893">
    <property type="protein sequence ID" value="CAD7233757.1"/>
    <property type="molecule type" value="Genomic_DNA"/>
</dbReference>
<gene>
    <name evidence="2" type="ORF">CTOB1V02_LOCUS11576</name>
</gene>
<dbReference type="InterPro" id="IPR010994">
    <property type="entry name" value="RuvA_2-like"/>
</dbReference>
<dbReference type="GO" id="GO:0009380">
    <property type="term" value="C:excinuclease repair complex"/>
    <property type="evidence" value="ECO:0007669"/>
    <property type="project" value="TreeGrafter"/>
</dbReference>
<dbReference type="OrthoDB" id="8123691at2759"/>
<dbReference type="PROSITE" id="PS50165">
    <property type="entry name" value="UVRC"/>
    <property type="match status" value="1"/>
</dbReference>
<dbReference type="Pfam" id="PF08459">
    <property type="entry name" value="UvrC_RNaseH_dom"/>
    <property type="match status" value="1"/>
</dbReference>
<evidence type="ECO:0000313" key="2">
    <source>
        <dbReference type="EMBL" id="CAD7233757.1"/>
    </source>
</evidence>
<dbReference type="SMART" id="SM00278">
    <property type="entry name" value="HhH1"/>
    <property type="match status" value="2"/>
</dbReference>
<sequence length="312" mass="35185">MGQFYENKPVPKDIFVSHKPSELTLLEEALATRRDQGKVNISNPIRGKHKRLLDFVLTNAQGALKRHLAERAGENKHLENVAKLFDLDEAPKRIEVYDNSHISGTNMVGGMIVAGPEGFRKSAYRKFNIREAIAGDDYGMMREVMTRRFTRALKDEVDKEGEDWPDLLLIDGGQGQFSAVKEALEEIGVYDDVTVVGISKHEGRHAGREQFFVEGKEPFQLPINDPTLHYLQRLRDEVHRFAIGAHRTRRKKDISKSPLDQITGIGAKRKKALLLHFGSAKGVASAGIEDLRQVEGVSQAMAEKIYHFFNEN</sequence>
<evidence type="ECO:0000256" key="1">
    <source>
        <dbReference type="ARBA" id="ARBA00023236"/>
    </source>
</evidence>
<dbReference type="GO" id="GO:0009381">
    <property type="term" value="F:excinuclease ABC activity"/>
    <property type="evidence" value="ECO:0007669"/>
    <property type="project" value="InterPro"/>
</dbReference>
<dbReference type="GO" id="GO:0006281">
    <property type="term" value="P:DNA repair"/>
    <property type="evidence" value="ECO:0007669"/>
    <property type="project" value="InterPro"/>
</dbReference>
<dbReference type="AlphaFoldDB" id="A0A7R8WRJ2"/>
<dbReference type="GO" id="GO:0003677">
    <property type="term" value="F:DNA binding"/>
    <property type="evidence" value="ECO:0007669"/>
    <property type="project" value="InterPro"/>
</dbReference>
<dbReference type="Gene3D" id="3.30.420.340">
    <property type="entry name" value="UvrC, RNAse H endonuclease domain"/>
    <property type="match status" value="1"/>
</dbReference>
<accession>A0A7R8WRJ2</accession>
<reference evidence="2" key="1">
    <citation type="submission" date="2020-11" db="EMBL/GenBank/DDBJ databases">
        <authorList>
            <person name="Tran Van P."/>
        </authorList>
    </citation>
    <scope>NUCLEOTIDE SEQUENCE</scope>
</reference>
<proteinExistence type="predicted"/>
<dbReference type="Pfam" id="PF14520">
    <property type="entry name" value="HHH_5"/>
    <property type="match status" value="1"/>
</dbReference>
<keyword evidence="1" id="KW-0742">SOS response</keyword>
<name>A0A7R8WRJ2_9CRUS</name>
<dbReference type="InterPro" id="IPR038476">
    <property type="entry name" value="UvrC_RNase_H_dom_sf"/>
</dbReference>
<keyword evidence="1" id="KW-0227">DNA damage</keyword>
<dbReference type="PANTHER" id="PTHR30562">
    <property type="entry name" value="UVRC/OXIDOREDUCTASE"/>
    <property type="match status" value="1"/>
</dbReference>
<dbReference type="InterPro" id="IPR001162">
    <property type="entry name" value="UvrC_RNase_H_dom"/>
</dbReference>
<dbReference type="PANTHER" id="PTHR30562:SF1">
    <property type="entry name" value="UVRABC SYSTEM PROTEIN C"/>
    <property type="match status" value="1"/>
</dbReference>
<dbReference type="InterPro" id="IPR003583">
    <property type="entry name" value="Hlx-hairpin-Hlx_DNA-bd_motif"/>
</dbReference>
<dbReference type="InterPro" id="IPR050066">
    <property type="entry name" value="UvrABC_protein_C"/>
</dbReference>
<dbReference type="Pfam" id="PF22920">
    <property type="entry name" value="UvrC_RNaseH"/>
    <property type="match status" value="1"/>
</dbReference>
<protein>
    <submittedName>
        <fullName evidence="2">Uncharacterized protein</fullName>
    </submittedName>
</protein>
<dbReference type="SUPFAM" id="SSF47781">
    <property type="entry name" value="RuvA domain 2-like"/>
    <property type="match status" value="1"/>
</dbReference>